<dbReference type="HOGENOM" id="CLU_1605944_0_0_1"/>
<dbReference type="EnsemblProtists" id="PYU1_T002739">
    <property type="protein sequence ID" value="PYU1_T002739"/>
    <property type="gene ID" value="PYU1_G002736"/>
</dbReference>
<dbReference type="eggNOG" id="ENOG502SK0F">
    <property type="taxonomic scope" value="Eukaryota"/>
</dbReference>
<keyword evidence="2" id="KW-1185">Reference proteome</keyword>
<evidence type="ECO:0000313" key="1">
    <source>
        <dbReference type="EnsemblProtists" id="PYU1_T002739"/>
    </source>
</evidence>
<proteinExistence type="predicted"/>
<dbReference type="VEuPathDB" id="FungiDB:PYU1_G002736"/>
<dbReference type="Proteomes" id="UP000019132">
    <property type="component" value="Unassembled WGS sequence"/>
</dbReference>
<dbReference type="InParanoid" id="K3WCP8"/>
<accession>K3WCP8</accession>
<dbReference type="EMBL" id="GL376628">
    <property type="status" value="NOT_ANNOTATED_CDS"/>
    <property type="molecule type" value="Genomic_DNA"/>
</dbReference>
<name>K3WCP8_GLOUD</name>
<evidence type="ECO:0000313" key="2">
    <source>
        <dbReference type="Proteomes" id="UP000019132"/>
    </source>
</evidence>
<reference evidence="2" key="2">
    <citation type="submission" date="2010-04" db="EMBL/GenBank/DDBJ databases">
        <authorList>
            <person name="Buell R."/>
            <person name="Hamilton J."/>
            <person name="Hostetler J."/>
        </authorList>
    </citation>
    <scope>NUCLEOTIDE SEQUENCE [LARGE SCALE GENOMIC DNA]</scope>
    <source>
        <strain evidence="2">DAOM:BR144</strain>
    </source>
</reference>
<reference evidence="1" key="3">
    <citation type="submission" date="2015-02" db="UniProtKB">
        <authorList>
            <consortium name="EnsemblProtists"/>
        </authorList>
    </citation>
    <scope>IDENTIFICATION</scope>
    <source>
        <strain evidence="1">DAOM BR144</strain>
    </source>
</reference>
<sequence length="166" mass="18705">MVCQELWANLRRSCHIYDANCMAARVIWAHTLKRMHDLQETFPRMQVDLTFFESQEDLQLCKGGLSPAGMQTGDVVTIIHVHHCEKGSTNCTAVVMSAVILFMKAPIQSVIFGSPFPIFCYACAHIIDASTRYEILSKVFTTQAGVFQLKLNDLLTVSFNQMRNLS</sequence>
<dbReference type="AlphaFoldDB" id="K3WCP8"/>
<organism evidence="1 2">
    <name type="scientific">Globisporangium ultimum (strain ATCC 200006 / CBS 805.95 / DAOM BR144)</name>
    <name type="common">Pythium ultimum</name>
    <dbReference type="NCBI Taxonomy" id="431595"/>
    <lineage>
        <taxon>Eukaryota</taxon>
        <taxon>Sar</taxon>
        <taxon>Stramenopiles</taxon>
        <taxon>Oomycota</taxon>
        <taxon>Peronosporomycetes</taxon>
        <taxon>Pythiales</taxon>
        <taxon>Pythiaceae</taxon>
        <taxon>Globisporangium</taxon>
    </lineage>
</organism>
<reference evidence="2" key="1">
    <citation type="journal article" date="2010" name="Genome Biol.">
        <title>Genome sequence of the necrotrophic plant pathogen Pythium ultimum reveals original pathogenicity mechanisms and effector repertoire.</title>
        <authorList>
            <person name="Levesque C.A."/>
            <person name="Brouwer H."/>
            <person name="Cano L."/>
            <person name="Hamilton J.P."/>
            <person name="Holt C."/>
            <person name="Huitema E."/>
            <person name="Raffaele S."/>
            <person name="Robideau G.P."/>
            <person name="Thines M."/>
            <person name="Win J."/>
            <person name="Zerillo M.M."/>
            <person name="Beakes G.W."/>
            <person name="Boore J.L."/>
            <person name="Busam D."/>
            <person name="Dumas B."/>
            <person name="Ferriera S."/>
            <person name="Fuerstenberg S.I."/>
            <person name="Gachon C.M."/>
            <person name="Gaulin E."/>
            <person name="Govers F."/>
            <person name="Grenville-Briggs L."/>
            <person name="Horner N."/>
            <person name="Hostetler J."/>
            <person name="Jiang R.H."/>
            <person name="Johnson J."/>
            <person name="Krajaejun T."/>
            <person name="Lin H."/>
            <person name="Meijer H.J."/>
            <person name="Moore B."/>
            <person name="Morris P."/>
            <person name="Phuntmart V."/>
            <person name="Puiu D."/>
            <person name="Shetty J."/>
            <person name="Stajich J.E."/>
            <person name="Tripathy S."/>
            <person name="Wawra S."/>
            <person name="van West P."/>
            <person name="Whitty B.R."/>
            <person name="Coutinho P.M."/>
            <person name="Henrissat B."/>
            <person name="Martin F."/>
            <person name="Thomas P.D."/>
            <person name="Tyler B.M."/>
            <person name="De Vries R.P."/>
            <person name="Kamoun S."/>
            <person name="Yandell M."/>
            <person name="Tisserat N."/>
            <person name="Buell C.R."/>
        </authorList>
    </citation>
    <scope>NUCLEOTIDE SEQUENCE</scope>
    <source>
        <strain evidence="2">DAOM:BR144</strain>
    </source>
</reference>
<protein>
    <submittedName>
        <fullName evidence="1">Uncharacterized protein</fullName>
    </submittedName>
</protein>